<dbReference type="GO" id="GO:0030170">
    <property type="term" value="F:pyridoxal phosphate binding"/>
    <property type="evidence" value="ECO:0007669"/>
    <property type="project" value="TreeGrafter"/>
</dbReference>
<dbReference type="Pfam" id="PF01041">
    <property type="entry name" value="DegT_DnrJ_EryC1"/>
    <property type="match status" value="1"/>
</dbReference>
<dbReference type="AlphaFoldDB" id="A0A1F5GVG6"/>
<dbReference type="EMBL" id="MFBJ01000041">
    <property type="protein sequence ID" value="OGD95873.1"/>
    <property type="molecule type" value="Genomic_DNA"/>
</dbReference>
<name>A0A1F5GVG6_9BACT</name>
<sequence length="378" mass="41790">MPKNNHGFTIPLHKTFWGKEEEKAAVQAIRQGTGIGDLVFSEVLAKEISKKLDVSYVLPTGSGTAALELACALLLKRGHEVILPSFTFSSCANAILLAGARPVFADIDINTYNLDPVEIEKKITKKTKAIMVVHYAGMACDMDKIMQIAHDKKLYVIEDAAHALGATYNGKNLGTIGDIGCFSFHGTKNAASGEGGAFATNDKQIFKIAEIIREKGTNRSSFMRGERKKYSWVKVGRSLILSDILSAIALEQIKKLDKITSLRQKNAQYFLNKLKRISSKIILPVVSAGTEPNWHIFAIRTPRLLRTQAIKGLREFGIEASFHYLPLHASEMGKKLGYKKGDLPVTEEIASTLVRLPMHPKLKRPEIDYMAAVLEKII</sequence>
<dbReference type="GO" id="GO:0000271">
    <property type="term" value="P:polysaccharide biosynthetic process"/>
    <property type="evidence" value="ECO:0007669"/>
    <property type="project" value="TreeGrafter"/>
</dbReference>
<feature type="active site" description="Proton acceptor" evidence="1">
    <location>
        <position position="188"/>
    </location>
</feature>
<dbReference type="PANTHER" id="PTHR30244">
    <property type="entry name" value="TRANSAMINASE"/>
    <property type="match status" value="1"/>
</dbReference>
<proteinExistence type="inferred from homology"/>
<gene>
    <name evidence="4" type="ORF">A3F02_00020</name>
</gene>
<dbReference type="PIRSF" id="PIRSF000390">
    <property type="entry name" value="PLP_StrS"/>
    <property type="match status" value="1"/>
</dbReference>
<dbReference type="SUPFAM" id="SSF53383">
    <property type="entry name" value="PLP-dependent transferases"/>
    <property type="match status" value="1"/>
</dbReference>
<dbReference type="InterPro" id="IPR015421">
    <property type="entry name" value="PyrdxlP-dep_Trfase_major"/>
</dbReference>
<dbReference type="Gene3D" id="3.90.1150.10">
    <property type="entry name" value="Aspartate Aminotransferase, domain 1"/>
    <property type="match status" value="1"/>
</dbReference>
<evidence type="ECO:0000256" key="2">
    <source>
        <dbReference type="PIRSR" id="PIRSR000390-2"/>
    </source>
</evidence>
<evidence type="ECO:0000256" key="1">
    <source>
        <dbReference type="PIRSR" id="PIRSR000390-1"/>
    </source>
</evidence>
<keyword evidence="2 3" id="KW-0663">Pyridoxal phosphate</keyword>
<dbReference type="CDD" id="cd00616">
    <property type="entry name" value="AHBA_syn"/>
    <property type="match status" value="1"/>
</dbReference>
<dbReference type="InterPro" id="IPR015422">
    <property type="entry name" value="PyrdxlP-dep_Trfase_small"/>
</dbReference>
<dbReference type="GO" id="GO:0008483">
    <property type="term" value="F:transaminase activity"/>
    <property type="evidence" value="ECO:0007669"/>
    <property type="project" value="TreeGrafter"/>
</dbReference>
<dbReference type="InterPro" id="IPR000653">
    <property type="entry name" value="DegT/StrS_aminotransferase"/>
</dbReference>
<comment type="caution">
    <text evidence="4">The sequence shown here is derived from an EMBL/GenBank/DDBJ whole genome shotgun (WGS) entry which is preliminary data.</text>
</comment>
<protein>
    <recommendedName>
        <fullName evidence="6">dTDP-4-amino-4,6-dideoxygalactose transaminase</fullName>
    </recommendedName>
</protein>
<evidence type="ECO:0000256" key="3">
    <source>
        <dbReference type="RuleBase" id="RU004508"/>
    </source>
</evidence>
<organism evidence="4 5">
    <name type="scientific">Candidatus Curtissbacteria bacterium RIFCSPHIGHO2_12_FULL_38_9b</name>
    <dbReference type="NCBI Taxonomy" id="1797720"/>
    <lineage>
        <taxon>Bacteria</taxon>
        <taxon>Candidatus Curtissiibacteriota</taxon>
    </lineage>
</organism>
<comment type="similarity">
    <text evidence="3">Belongs to the DegT/DnrJ/EryC1 family.</text>
</comment>
<evidence type="ECO:0000313" key="5">
    <source>
        <dbReference type="Proteomes" id="UP000176666"/>
    </source>
</evidence>
<dbReference type="NCBIfam" id="NF008687">
    <property type="entry name" value="PRK11706.1"/>
    <property type="match status" value="1"/>
</dbReference>
<dbReference type="Proteomes" id="UP000176666">
    <property type="component" value="Unassembled WGS sequence"/>
</dbReference>
<accession>A0A1F5GVG6</accession>
<evidence type="ECO:0000313" key="4">
    <source>
        <dbReference type="EMBL" id="OGD95873.1"/>
    </source>
</evidence>
<dbReference type="Gene3D" id="3.40.640.10">
    <property type="entry name" value="Type I PLP-dependent aspartate aminotransferase-like (Major domain)"/>
    <property type="match status" value="1"/>
</dbReference>
<dbReference type="InterPro" id="IPR015424">
    <property type="entry name" value="PyrdxlP-dep_Trfase"/>
</dbReference>
<evidence type="ECO:0008006" key="6">
    <source>
        <dbReference type="Google" id="ProtNLM"/>
    </source>
</evidence>
<dbReference type="PANTHER" id="PTHR30244:SF34">
    <property type="entry name" value="DTDP-4-AMINO-4,6-DIDEOXYGALACTOSE TRANSAMINASE"/>
    <property type="match status" value="1"/>
</dbReference>
<feature type="modified residue" description="N6-(pyridoxal phosphate)lysine" evidence="2">
    <location>
        <position position="188"/>
    </location>
</feature>
<reference evidence="4 5" key="1">
    <citation type="journal article" date="2016" name="Nat. Commun.">
        <title>Thousands of microbial genomes shed light on interconnected biogeochemical processes in an aquifer system.</title>
        <authorList>
            <person name="Anantharaman K."/>
            <person name="Brown C.T."/>
            <person name="Hug L.A."/>
            <person name="Sharon I."/>
            <person name="Castelle C.J."/>
            <person name="Probst A.J."/>
            <person name="Thomas B.C."/>
            <person name="Singh A."/>
            <person name="Wilkins M.J."/>
            <person name="Karaoz U."/>
            <person name="Brodie E.L."/>
            <person name="Williams K.H."/>
            <person name="Hubbard S.S."/>
            <person name="Banfield J.F."/>
        </authorList>
    </citation>
    <scope>NUCLEOTIDE SEQUENCE [LARGE SCALE GENOMIC DNA]</scope>
</reference>